<evidence type="ECO:0000256" key="4">
    <source>
        <dbReference type="ARBA" id="ARBA00023014"/>
    </source>
</evidence>
<protein>
    <submittedName>
        <fullName evidence="7">Radical SAM protein</fullName>
    </submittedName>
</protein>
<dbReference type="GO" id="GO:0051536">
    <property type="term" value="F:iron-sulfur cluster binding"/>
    <property type="evidence" value="ECO:0007669"/>
    <property type="project" value="UniProtKB-KW"/>
</dbReference>
<feature type="domain" description="TRAM" evidence="5">
    <location>
        <begin position="271"/>
        <end position="333"/>
    </location>
</feature>
<dbReference type="Proteomes" id="UP000288215">
    <property type="component" value="Unassembled WGS sequence"/>
</dbReference>
<dbReference type="PROSITE" id="PS50926">
    <property type="entry name" value="TRAM"/>
    <property type="match status" value="1"/>
</dbReference>
<evidence type="ECO:0000256" key="3">
    <source>
        <dbReference type="ARBA" id="ARBA00023004"/>
    </source>
</evidence>
<dbReference type="SUPFAM" id="SSF102114">
    <property type="entry name" value="Radical SAM enzymes"/>
    <property type="match status" value="1"/>
</dbReference>
<keyword evidence="1" id="KW-0949">S-adenosyl-L-methionine</keyword>
<sequence>MATTYKVPQDVPLIGAISFGLIDRGTNVIQVRPSTACPLNCIFCSTDAGPKSTMRNAEYIVDLDHLMEWFRPVASMKGKGVEAHIDTVGDPLTYPRISDLVHELSSTRGVEVVSMQTHGYLLSERILDDLGAAGLSRINLSLDALDPALAKDLSGTGSYSPARIMEMAEYAVRNTGIDMLIAPVWVNPINTCELDGLIDWAKSLGAGKRWPPLGIQKCERHRFGRKDRRIRYISWYDFYERLRWLEGKHGVKLVLKPSDFGMRKERAIRNPYRRGERVRARIVGPGWLKGEMLAVDPSGKRLITVVEANGGIGEIIDVRLLRVKDNILVGRPA</sequence>
<dbReference type="InterPro" id="IPR006638">
    <property type="entry name" value="Elp3/MiaA/NifB-like_rSAM"/>
</dbReference>
<keyword evidence="3" id="KW-0408">Iron</keyword>
<dbReference type="InterPro" id="IPR040088">
    <property type="entry name" value="MJ0103-like"/>
</dbReference>
<comment type="caution">
    <text evidence="7">The sequence shown here is derived from an EMBL/GenBank/DDBJ whole genome shotgun (WGS) entry which is preliminary data.</text>
</comment>
<reference evidence="7 8" key="1">
    <citation type="submission" date="2018-12" db="EMBL/GenBank/DDBJ databases">
        <title>The complete genome of the methanogenic archaea of the candidate phylum Verstraetearchaeota, obtained from the metagenome of underground thermal water.</title>
        <authorList>
            <person name="Kadnikov V.V."/>
            <person name="Mardanov A.V."/>
            <person name="Beletsky A.V."/>
            <person name="Karnachuk O.V."/>
            <person name="Ravin N.V."/>
        </authorList>
    </citation>
    <scope>NUCLEOTIDE SEQUENCE [LARGE SCALE GENOMIC DNA]</scope>
    <source>
        <strain evidence="7">Ch88</strain>
    </source>
</reference>
<evidence type="ECO:0000313" key="8">
    <source>
        <dbReference type="Proteomes" id="UP000288215"/>
    </source>
</evidence>
<feature type="domain" description="Radical SAM core" evidence="6">
    <location>
        <begin position="23"/>
        <end position="237"/>
    </location>
</feature>
<dbReference type="SMART" id="SM00729">
    <property type="entry name" value="Elp3"/>
    <property type="match status" value="1"/>
</dbReference>
<evidence type="ECO:0000259" key="5">
    <source>
        <dbReference type="PROSITE" id="PS50926"/>
    </source>
</evidence>
<evidence type="ECO:0000313" key="7">
    <source>
        <dbReference type="EMBL" id="RWX73614.1"/>
    </source>
</evidence>
<dbReference type="CDD" id="cd01335">
    <property type="entry name" value="Radical_SAM"/>
    <property type="match status" value="1"/>
</dbReference>
<dbReference type="SFLD" id="SFLDS00029">
    <property type="entry name" value="Radical_SAM"/>
    <property type="match status" value="1"/>
</dbReference>
<accession>A0A3S3RC98</accession>
<keyword evidence="4" id="KW-0411">Iron-sulfur</keyword>
<evidence type="ECO:0000256" key="1">
    <source>
        <dbReference type="ARBA" id="ARBA00022691"/>
    </source>
</evidence>
<dbReference type="GO" id="GO:0003824">
    <property type="term" value="F:catalytic activity"/>
    <property type="evidence" value="ECO:0007669"/>
    <property type="project" value="InterPro"/>
</dbReference>
<dbReference type="InterPro" id="IPR013785">
    <property type="entry name" value="Aldolase_TIM"/>
</dbReference>
<dbReference type="Gene3D" id="3.20.20.70">
    <property type="entry name" value="Aldolase class I"/>
    <property type="match status" value="1"/>
</dbReference>
<dbReference type="PROSITE" id="PS51918">
    <property type="entry name" value="RADICAL_SAM"/>
    <property type="match status" value="1"/>
</dbReference>
<dbReference type="AlphaFoldDB" id="A0A3S3RC98"/>
<dbReference type="InterPro" id="IPR007197">
    <property type="entry name" value="rSAM"/>
</dbReference>
<dbReference type="PANTHER" id="PTHR11228">
    <property type="entry name" value="RADICAL SAM DOMAIN PROTEIN"/>
    <property type="match status" value="1"/>
</dbReference>
<dbReference type="EMBL" id="RXGA01000002">
    <property type="protein sequence ID" value="RWX73614.1"/>
    <property type="molecule type" value="Genomic_DNA"/>
</dbReference>
<evidence type="ECO:0000256" key="2">
    <source>
        <dbReference type="ARBA" id="ARBA00022723"/>
    </source>
</evidence>
<dbReference type="SFLD" id="SFLDG01067">
    <property type="entry name" value="SPASM/twitch_domain_containing"/>
    <property type="match status" value="1"/>
</dbReference>
<dbReference type="InterPro" id="IPR058240">
    <property type="entry name" value="rSAM_sf"/>
</dbReference>
<gene>
    <name evidence="7" type="ORF">Metus_0393</name>
</gene>
<evidence type="ECO:0000259" key="6">
    <source>
        <dbReference type="PROSITE" id="PS51918"/>
    </source>
</evidence>
<keyword evidence="2" id="KW-0479">Metal-binding</keyword>
<proteinExistence type="predicted"/>
<dbReference type="InterPro" id="IPR002792">
    <property type="entry name" value="TRAM_dom"/>
</dbReference>
<dbReference type="PANTHER" id="PTHR11228:SF35">
    <property type="entry name" value="MOLYBDENUM COFACTOR BIOSYNTHESIS PROTEIN A-RELATED"/>
    <property type="match status" value="1"/>
</dbReference>
<name>A0A3S3RC98_METS7</name>
<dbReference type="SFLD" id="SFLDG01110">
    <property type="entry name" value="Uncharacterised_Radical_SAM_Su"/>
    <property type="match status" value="1"/>
</dbReference>
<dbReference type="Pfam" id="PF04055">
    <property type="entry name" value="Radical_SAM"/>
    <property type="match status" value="1"/>
</dbReference>
<dbReference type="GO" id="GO:0046872">
    <property type="term" value="F:metal ion binding"/>
    <property type="evidence" value="ECO:0007669"/>
    <property type="project" value="UniProtKB-KW"/>
</dbReference>
<organism evidence="7 8">
    <name type="scientific">Methanosuratincola subterraneus</name>
    <dbReference type="NCBI Taxonomy" id="2593994"/>
    <lineage>
        <taxon>Archaea</taxon>
        <taxon>Thermoproteota</taxon>
        <taxon>Methanosuratincolia</taxon>
        <taxon>Candidatus Methanomethylicales</taxon>
        <taxon>Candidatus Methanomethylicaceae</taxon>
        <taxon>Candidatus Methanosuratincola (ex Vanwonterghem et al. 2016)</taxon>
    </lineage>
</organism>
<dbReference type="InterPro" id="IPR050377">
    <property type="entry name" value="Radical_SAM_PqqE_MftC-like"/>
</dbReference>